<sequence length="117" mass="13306">MLKQTVLILGLTVGLGVHAEQSTEPTEVLEYVTRTAKDYCSPTNIDCINGFSLQMMSSYKDGERDSKSRFKNDTLIRRYEGRLMTLECIPAQAHYKDMCASMVDRLVDSYNRGLSKR</sequence>
<dbReference type="GeneID" id="65108315"/>
<dbReference type="KEGG" id="vg:65108315"/>
<dbReference type="Proteomes" id="UP000250157">
    <property type="component" value="Segment"/>
</dbReference>
<accession>A0A2Z5ZCH7</accession>
<dbReference type="GO" id="GO:0004812">
    <property type="term" value="F:aminoacyl-tRNA ligase activity"/>
    <property type="evidence" value="ECO:0007669"/>
    <property type="project" value="UniProtKB-KW"/>
</dbReference>
<proteinExistence type="predicted"/>
<keyword evidence="2" id="KW-1185">Reference proteome</keyword>
<dbReference type="EMBL" id="LC371242">
    <property type="protein sequence ID" value="BBC78176.1"/>
    <property type="molecule type" value="Genomic_DNA"/>
</dbReference>
<evidence type="ECO:0000313" key="2">
    <source>
        <dbReference type="Proteomes" id="UP000250157"/>
    </source>
</evidence>
<dbReference type="RefSeq" id="YP_010090823.1">
    <property type="nucleotide sequence ID" value="NC_055721.1"/>
</dbReference>
<protein>
    <submittedName>
        <fullName evidence="1">Valyl-tRNA synthetase modifier</fullName>
    </submittedName>
</protein>
<evidence type="ECO:0000313" key="1">
    <source>
        <dbReference type="EMBL" id="BBC78176.1"/>
    </source>
</evidence>
<reference evidence="1 2" key="1">
    <citation type="submission" date="2018-02" db="EMBL/GenBank/DDBJ databases">
        <title>Full genome sequencing of a novel polyvalent bacteriophage as one of T4-Family member.</title>
        <authorList>
            <person name="Kawasaki T."/>
            <person name="Saad A.M."/>
            <person name="Yamada T."/>
        </authorList>
    </citation>
    <scope>NUCLEOTIDE SEQUENCE [LARGE SCALE GENOMIC DNA]</scope>
    <source>
        <strain evidence="1 2">EcS1</strain>
    </source>
</reference>
<keyword evidence="1" id="KW-0030">Aminoacyl-tRNA synthetase</keyword>
<keyword evidence="1" id="KW-0436">Ligase</keyword>
<organism evidence="1 2">
    <name type="scientific">Escherichia phage EcS1</name>
    <dbReference type="NCBI Taxonomy" id="2083276"/>
    <lineage>
        <taxon>Viruses</taxon>
        <taxon>Duplodnaviria</taxon>
        <taxon>Heunggongvirae</taxon>
        <taxon>Uroviricota</taxon>
        <taxon>Caudoviricetes</taxon>
        <taxon>Pantevenvirales</taxon>
        <taxon>Straboviridae</taxon>
        <taxon>Tevenvirinae</taxon>
        <taxon>Kagamiyamavirus</taxon>
        <taxon>Kagamiyamavirus ecs1</taxon>
    </lineage>
</organism>
<name>A0A2Z5ZCH7_9CAUD</name>